<dbReference type="SUPFAM" id="SSF82199">
    <property type="entry name" value="SET domain"/>
    <property type="match status" value="1"/>
</dbReference>
<evidence type="ECO:0000256" key="3">
    <source>
        <dbReference type="ARBA" id="ARBA00022517"/>
    </source>
</evidence>
<comment type="subcellular location">
    <subcellularLocation>
        <location evidence="1">Nucleus</location>
        <location evidence="1">Nucleolus</location>
    </subcellularLocation>
</comment>
<evidence type="ECO:0000256" key="6">
    <source>
        <dbReference type="ARBA" id="ARBA00023242"/>
    </source>
</evidence>
<dbReference type="EMBL" id="JYNV01000205">
    <property type="protein sequence ID" value="KZM22865.1"/>
    <property type="molecule type" value="Genomic_DNA"/>
</dbReference>
<feature type="compositionally biased region" description="Basic and acidic residues" evidence="9">
    <location>
        <begin position="274"/>
        <end position="301"/>
    </location>
</feature>
<dbReference type="InterPro" id="IPR036612">
    <property type="entry name" value="KH_dom_type_1_sf"/>
</dbReference>
<dbReference type="InterPro" id="IPR041174">
    <property type="entry name" value="KRR1-like_KH1"/>
</dbReference>
<dbReference type="FunFam" id="3.30.1370.10:FF:000011">
    <property type="entry name" value="KRR1 small subunit processome component"/>
    <property type="match status" value="1"/>
</dbReference>
<dbReference type="InterPro" id="IPR048548">
    <property type="entry name" value="KRR1-like_KH2"/>
</dbReference>
<comment type="similarity">
    <text evidence="2">Belongs to the KRR1 family.</text>
</comment>
<dbReference type="Pfam" id="PF21800">
    <property type="entry name" value="KH_KRR1_2nd"/>
    <property type="match status" value="1"/>
</dbReference>
<dbReference type="GO" id="GO:0032040">
    <property type="term" value="C:small-subunit processome"/>
    <property type="evidence" value="ECO:0007669"/>
    <property type="project" value="TreeGrafter"/>
</dbReference>
<dbReference type="STRING" id="5454.A0A163D2Q0"/>
<keyword evidence="11" id="KW-1185">Reference proteome</keyword>
<evidence type="ECO:0000256" key="9">
    <source>
        <dbReference type="SAM" id="MobiDB-lite"/>
    </source>
</evidence>
<comment type="caution">
    <text evidence="10">The sequence shown here is derived from an EMBL/GenBank/DDBJ whole genome shotgun (WGS) entry which is preliminary data.</text>
</comment>
<dbReference type="OrthoDB" id="441223at2759"/>
<dbReference type="GO" id="GO:0006364">
    <property type="term" value="P:rRNA processing"/>
    <property type="evidence" value="ECO:0007669"/>
    <property type="project" value="UniProtKB-KW"/>
</dbReference>
<dbReference type="CDD" id="cd22393">
    <property type="entry name" value="KH-I_KRR1_rpt1"/>
    <property type="match status" value="1"/>
</dbReference>
<name>A0A163D2Q0_DIDRA</name>
<feature type="region of interest" description="Disordered" evidence="9">
    <location>
        <begin position="233"/>
        <end position="259"/>
    </location>
</feature>
<evidence type="ECO:0000256" key="8">
    <source>
        <dbReference type="ARBA" id="ARBA00032993"/>
    </source>
</evidence>
<dbReference type="FunFam" id="3.30.1370.10:FF:000014">
    <property type="entry name" value="KRR1 small subunit processome component"/>
    <property type="match status" value="1"/>
</dbReference>
<dbReference type="Pfam" id="PF00856">
    <property type="entry name" value="SET"/>
    <property type="match status" value="1"/>
</dbReference>
<gene>
    <name evidence="10" type="ORF">ST47_g5974</name>
</gene>
<dbReference type="CDD" id="cd20071">
    <property type="entry name" value="SET_SMYD"/>
    <property type="match status" value="1"/>
</dbReference>
<dbReference type="InterPro" id="IPR024166">
    <property type="entry name" value="rRNA_assembly_KRR1"/>
</dbReference>
<evidence type="ECO:0000256" key="1">
    <source>
        <dbReference type="ARBA" id="ARBA00004604"/>
    </source>
</evidence>
<feature type="region of interest" description="Disordered" evidence="9">
    <location>
        <begin position="273"/>
        <end position="345"/>
    </location>
</feature>
<keyword evidence="7" id="KW-0687">Ribonucleoprotein</keyword>
<dbReference type="InterPro" id="IPR046341">
    <property type="entry name" value="SET_dom_sf"/>
</dbReference>
<dbReference type="Gene3D" id="3.30.1370.10">
    <property type="entry name" value="K Homology domain, type 1"/>
    <property type="match status" value="2"/>
</dbReference>
<keyword evidence="5" id="KW-0694">RNA-binding</keyword>
<reference evidence="10 11" key="1">
    <citation type="journal article" date="2016" name="Sci. Rep.">
        <title>Draft genome sequencing and secretome analysis of fungal phytopathogen Ascochyta rabiei provides insight into the necrotrophic effector repertoire.</title>
        <authorList>
            <person name="Verma S."/>
            <person name="Gazara R.K."/>
            <person name="Nizam S."/>
            <person name="Parween S."/>
            <person name="Chattopadhyay D."/>
            <person name="Verma P.K."/>
        </authorList>
    </citation>
    <scope>NUCLEOTIDE SEQUENCE [LARGE SCALE GENOMIC DNA]</scope>
    <source>
        <strain evidence="10 11">ArDII</strain>
    </source>
</reference>
<protein>
    <recommendedName>
        <fullName evidence="8">KRR-R motif-containing protein 1</fullName>
    </recommendedName>
</protein>
<dbReference type="Proteomes" id="UP000076837">
    <property type="component" value="Unassembled WGS sequence"/>
</dbReference>
<evidence type="ECO:0000256" key="5">
    <source>
        <dbReference type="ARBA" id="ARBA00022884"/>
    </source>
</evidence>
<dbReference type="CDD" id="cd22394">
    <property type="entry name" value="KH-I_KRR1_rpt2"/>
    <property type="match status" value="1"/>
</dbReference>
<dbReference type="SUPFAM" id="SSF54791">
    <property type="entry name" value="Eukaryotic type KH-domain (KH-domain type I)"/>
    <property type="match status" value="1"/>
</dbReference>
<evidence type="ECO:0000256" key="4">
    <source>
        <dbReference type="ARBA" id="ARBA00022552"/>
    </source>
</evidence>
<evidence type="ECO:0000256" key="2">
    <source>
        <dbReference type="ARBA" id="ARBA00009344"/>
    </source>
</evidence>
<sequence>MPSTHNAEKPWDTDDIDKWKIEPFNPEDNVAGPFTEESSFSTLFPKYREQYLKGSWKFIESALKKHGITATLNLVEGSMTVATTRKTYDPSAILSARDLIKLLARSVPAPQAVKILEDDVAMDIIKIRNLVGNKDRFVKRRQRILGPNGSTLKALELLTECYLLVQGNTVAAMGPYKGLKTIRRIIEDTMHNVHPIYAIKELMIKKELAKDPELVNESWDRFLPNFKKRSLSKRRVPHKVTDKTKKTYTPFPPAQEKSKVDLQIESGEYFLGKQAKERKAREDRDTKMKEKMEDKRKERLAEYVAPEEDGEEKKKKKRKREEGEEKKEKKKKRASKGEAEEASRLTSRTVYPPIPQAFFISEAEDAYLDVAFSYFSAGPFISLITTIMYPLALFSVLLAALMCSVHTARAYTVLDGQCWPETTLQTVTLQSHITTTPSRTVELANPIISPPRPSPVFHLPWPWTFPPLCTSPLPSIQSSLCVFTSTAFASGRGISIVTTPELAAHFASLPAFTSPALETDKTNKFSGSWFTSSIPHKGTGTLALHNLAPHTQILRYTPVFLAHLEADLPTLDREALWRVAITRLPSAARLSFLDLTYIYGDARVRIQDVTKANTFQLSIRDANHLAIFPETSRLNHDCAPNAQYVLDPNLLTHTVHVTREVPEGDEITIAYTSPLDSVATRRERLADGFHFECRCQRCLHSERSDGVLARISELQGQLNDWSAASRASPDMAEELLSLYVGEGLEGFLDVPYGFAALAFNAVGRIDEARVWAGKARSAVIMKDGKDADALRIWNSLLDDTEAHWSFRKRL</sequence>
<dbReference type="AlphaFoldDB" id="A0A163D2Q0"/>
<dbReference type="InterPro" id="IPR048549">
    <property type="entry name" value="KRR1-like_KH2_euk"/>
</dbReference>
<dbReference type="Pfam" id="PF17903">
    <property type="entry name" value="KH_KRR1_1st"/>
    <property type="match status" value="1"/>
</dbReference>
<keyword evidence="6" id="KW-0539">Nucleus</keyword>
<evidence type="ECO:0000256" key="7">
    <source>
        <dbReference type="ARBA" id="ARBA00023274"/>
    </source>
</evidence>
<keyword evidence="4" id="KW-0698">rRNA processing</keyword>
<evidence type="ECO:0000313" key="10">
    <source>
        <dbReference type="EMBL" id="KZM22865.1"/>
    </source>
</evidence>
<keyword evidence="3" id="KW-0690">Ribosome biogenesis</keyword>
<dbReference type="InterPro" id="IPR001214">
    <property type="entry name" value="SET_dom"/>
</dbReference>
<organism evidence="10 11">
    <name type="scientific">Didymella rabiei</name>
    <name type="common">Chickpea ascochyta blight fungus</name>
    <name type="synonym">Mycosphaerella rabiei</name>
    <dbReference type="NCBI Taxonomy" id="5454"/>
    <lineage>
        <taxon>Eukaryota</taxon>
        <taxon>Fungi</taxon>
        <taxon>Dikarya</taxon>
        <taxon>Ascomycota</taxon>
        <taxon>Pezizomycotina</taxon>
        <taxon>Dothideomycetes</taxon>
        <taxon>Pleosporomycetidae</taxon>
        <taxon>Pleosporales</taxon>
        <taxon>Pleosporineae</taxon>
        <taxon>Didymellaceae</taxon>
        <taxon>Ascochyta</taxon>
    </lineage>
</organism>
<accession>A0A163D2Q0</accession>
<dbReference type="InterPro" id="IPR048550">
    <property type="entry name" value="KRR1-like_KH1_euk"/>
</dbReference>
<dbReference type="PANTHER" id="PTHR12581:SF0">
    <property type="entry name" value="KRR1 SMALL SUBUNIT PROCESSOME COMPONENT HOMOLOG"/>
    <property type="match status" value="1"/>
</dbReference>
<evidence type="ECO:0000313" key="11">
    <source>
        <dbReference type="Proteomes" id="UP000076837"/>
    </source>
</evidence>
<proteinExistence type="inferred from homology"/>
<dbReference type="Gene3D" id="2.170.270.10">
    <property type="entry name" value="SET domain"/>
    <property type="match status" value="1"/>
</dbReference>
<dbReference type="PROSITE" id="PS50280">
    <property type="entry name" value="SET"/>
    <property type="match status" value="1"/>
</dbReference>
<dbReference type="GO" id="GO:0003723">
    <property type="term" value="F:RNA binding"/>
    <property type="evidence" value="ECO:0007669"/>
    <property type="project" value="UniProtKB-KW"/>
</dbReference>
<dbReference type="PANTHER" id="PTHR12581">
    <property type="entry name" value="HIV-1 REV BINDING PROTEIN 2, 3"/>
    <property type="match status" value="1"/>
</dbReference>